<feature type="compositionally biased region" description="Polar residues" evidence="2">
    <location>
        <begin position="632"/>
        <end position="642"/>
    </location>
</feature>
<feature type="compositionally biased region" description="Basic and acidic residues" evidence="2">
    <location>
        <begin position="650"/>
        <end position="659"/>
    </location>
</feature>
<dbReference type="AlphaFoldDB" id="A0AAV6YVL8"/>
<feature type="compositionally biased region" description="Basic and acidic residues" evidence="2">
    <location>
        <begin position="177"/>
        <end position="192"/>
    </location>
</feature>
<accession>A0AAV6YVL8</accession>
<comment type="caution">
    <text evidence="4">The sequence shown here is derived from an EMBL/GenBank/DDBJ whole genome shotgun (WGS) entry which is preliminary data.</text>
</comment>
<dbReference type="GO" id="GO:0005615">
    <property type="term" value="C:extracellular space"/>
    <property type="evidence" value="ECO:0007669"/>
    <property type="project" value="TreeGrafter"/>
</dbReference>
<evidence type="ECO:0000313" key="5">
    <source>
        <dbReference type="Proteomes" id="UP000824782"/>
    </source>
</evidence>
<evidence type="ECO:0000256" key="2">
    <source>
        <dbReference type="SAM" id="MobiDB-lite"/>
    </source>
</evidence>
<feature type="region of interest" description="Disordered" evidence="2">
    <location>
        <begin position="342"/>
        <end position="397"/>
    </location>
</feature>
<proteinExistence type="predicted"/>
<organism evidence="4 5">
    <name type="scientific">Engystomops pustulosus</name>
    <name type="common">Tungara frog</name>
    <name type="synonym">Physalaemus pustulosus</name>
    <dbReference type="NCBI Taxonomy" id="76066"/>
    <lineage>
        <taxon>Eukaryota</taxon>
        <taxon>Metazoa</taxon>
        <taxon>Chordata</taxon>
        <taxon>Craniata</taxon>
        <taxon>Vertebrata</taxon>
        <taxon>Euteleostomi</taxon>
        <taxon>Amphibia</taxon>
        <taxon>Batrachia</taxon>
        <taxon>Anura</taxon>
        <taxon>Neobatrachia</taxon>
        <taxon>Hyloidea</taxon>
        <taxon>Leptodactylidae</taxon>
        <taxon>Leiuperinae</taxon>
        <taxon>Engystomops</taxon>
    </lineage>
</organism>
<feature type="compositionally biased region" description="Basic and acidic residues" evidence="2">
    <location>
        <begin position="667"/>
        <end position="676"/>
    </location>
</feature>
<evidence type="ECO:0000256" key="1">
    <source>
        <dbReference type="ARBA" id="ARBA00022737"/>
    </source>
</evidence>
<gene>
    <name evidence="4" type="ORF">GDO81_019776</name>
</gene>
<feature type="compositionally biased region" description="Polar residues" evidence="2">
    <location>
        <begin position="524"/>
        <end position="542"/>
    </location>
</feature>
<feature type="region of interest" description="Disordered" evidence="2">
    <location>
        <begin position="598"/>
        <end position="788"/>
    </location>
</feature>
<feature type="compositionally biased region" description="Basic and acidic residues" evidence="2">
    <location>
        <begin position="687"/>
        <end position="702"/>
    </location>
</feature>
<dbReference type="EMBL" id="WNYA01011385">
    <property type="protein sequence ID" value="KAG8540153.1"/>
    <property type="molecule type" value="Genomic_DNA"/>
</dbReference>
<sequence>KENGVIALTIDGSLTTYHQTGLAPGEEYIINMQPRKGSARGPETSITAKTKIETPRGFRVTDVTYSSLLLRWERPQSLPDRYIVTLIHPNGKERKLRVPGKGDRIKVTGLDEDTEYRVLIRAEKGPDLSQDAETIGTTAGEERERLTVEEKHVEHKPTKITHTFDPSVNLEPSKQGNQDDPRKELPHTRQEETMTDGQKNISVFHTRKNIKTIITTIYETHRSHGRPIDADHDHEDSEYPSKKPTDRHDEEVITSSRGGEDVEQAKLVDTKGNLPGTKVERWIITRNITHFAPSKTEIPIHLYEGESEVSEEIKGLITGSGRLSDKSNVAKKLLEFESSRTKLTDKPTSLPYSGHDLDMSKSVTPETSTENQGVPAEIGLNGDEDEDDPTDPRKSRKHVTTLVKVNKIVNVSRKKITGREENNEMYNETIRVEGEQPPPSKPKNKTRILGPQIKAVIENLPEKLSLYNGTFIQRLESYLRATSYPLRGNQTVESVAKAIFLYLVKWKPHSFTDMVYDRLPQKTPGATGNSEPLGSSQLQGTRIDNRIQYRGKASDDLQEEDDSAGTASILSNSETLGRVEAAGEINVPVMLTVDKYMTPSKERDENPNVISGDPASTDNSQRVVEVDLPKTSKPTASQNKVSPSKKGNAPKHETEDDIGRQTITETSHMEVGKDLEYDMSQKTILESTKKEPKEKPRADSRSGRGGMNGEDDIRRDNKQEQKSTDKPPVLHKIHQVEKEAQVDEIIPNSQIPPRETTHDTDGTSGDKTSATKQTLEFGEDRDRTGPGQSPIVLKVPSPGAQGGPVIKQSSPTSIVVSLDGLGFIWDKALIIYSPWPPTADTTPHKMVADKGDSEVEIKDLVPGTSYRVDLHGMLRGRSSKSYSLVTQTGTGQASL</sequence>
<feature type="compositionally biased region" description="Basic and acidic residues" evidence="2">
    <location>
        <begin position="221"/>
        <end position="251"/>
    </location>
</feature>
<dbReference type="PROSITE" id="PS50853">
    <property type="entry name" value="FN3"/>
    <property type="match status" value="1"/>
</dbReference>
<feature type="non-terminal residue" evidence="4">
    <location>
        <position position="1"/>
    </location>
</feature>
<evidence type="ECO:0000313" key="4">
    <source>
        <dbReference type="EMBL" id="KAG8540153.1"/>
    </source>
</evidence>
<dbReference type="CDD" id="cd00063">
    <property type="entry name" value="FN3"/>
    <property type="match status" value="1"/>
</dbReference>
<dbReference type="Gene3D" id="2.60.40.10">
    <property type="entry name" value="Immunoglobulins"/>
    <property type="match status" value="2"/>
</dbReference>
<protein>
    <recommendedName>
        <fullName evidence="3">Fibronectin type-III domain-containing protein</fullName>
    </recommendedName>
</protein>
<name>A0AAV6YVL8_ENGPU</name>
<dbReference type="Proteomes" id="UP000824782">
    <property type="component" value="Unassembled WGS sequence"/>
</dbReference>
<dbReference type="InterPro" id="IPR036116">
    <property type="entry name" value="FN3_sf"/>
</dbReference>
<dbReference type="Pfam" id="PF00041">
    <property type="entry name" value="fn3"/>
    <property type="match status" value="1"/>
</dbReference>
<feature type="domain" description="Fibronectin type-III" evidence="3">
    <location>
        <begin position="54"/>
        <end position="142"/>
    </location>
</feature>
<evidence type="ECO:0000259" key="3">
    <source>
        <dbReference type="PROSITE" id="PS50853"/>
    </source>
</evidence>
<dbReference type="InterPro" id="IPR050991">
    <property type="entry name" value="ECM_Regulatory_Proteins"/>
</dbReference>
<dbReference type="GO" id="GO:0030155">
    <property type="term" value="P:regulation of cell adhesion"/>
    <property type="evidence" value="ECO:0007669"/>
    <property type="project" value="TreeGrafter"/>
</dbReference>
<dbReference type="PANTHER" id="PTHR46708">
    <property type="entry name" value="TENASCIN"/>
    <property type="match status" value="1"/>
</dbReference>
<feature type="compositionally biased region" description="Polar residues" evidence="2">
    <location>
        <begin position="762"/>
        <end position="774"/>
    </location>
</feature>
<feature type="region of interest" description="Disordered" evidence="2">
    <location>
        <begin position="147"/>
        <end position="198"/>
    </location>
</feature>
<feature type="compositionally biased region" description="Polar residues" evidence="2">
    <location>
        <begin position="361"/>
        <end position="372"/>
    </location>
</feature>
<keyword evidence="5" id="KW-1185">Reference proteome</keyword>
<dbReference type="GO" id="GO:0031175">
    <property type="term" value="P:neuron projection development"/>
    <property type="evidence" value="ECO:0007669"/>
    <property type="project" value="TreeGrafter"/>
</dbReference>
<feature type="region of interest" description="Disordered" evidence="2">
    <location>
        <begin position="221"/>
        <end position="261"/>
    </location>
</feature>
<reference evidence="4" key="1">
    <citation type="thesis" date="2020" institute="ProQuest LLC" country="789 East Eisenhower Parkway, Ann Arbor, MI, USA">
        <title>Comparative Genomics and Chromosome Evolution.</title>
        <authorList>
            <person name="Mudd A.B."/>
        </authorList>
    </citation>
    <scope>NUCLEOTIDE SEQUENCE</scope>
    <source>
        <strain evidence="4">237g6f4</strain>
        <tissue evidence="4">Blood</tissue>
    </source>
</reference>
<feature type="compositionally biased region" description="Polar residues" evidence="2">
    <location>
        <begin position="160"/>
        <end position="176"/>
    </location>
</feature>
<feature type="compositionally biased region" description="Basic and acidic residues" evidence="2">
    <location>
        <begin position="711"/>
        <end position="725"/>
    </location>
</feature>
<feature type="region of interest" description="Disordered" evidence="2">
    <location>
        <begin position="522"/>
        <end position="544"/>
    </location>
</feature>
<dbReference type="PANTHER" id="PTHR46708:SF3">
    <property type="entry name" value="TENASCIN-X"/>
    <property type="match status" value="1"/>
</dbReference>
<dbReference type="SUPFAM" id="SSF49265">
    <property type="entry name" value="Fibronectin type III"/>
    <property type="match status" value="2"/>
</dbReference>
<feature type="compositionally biased region" description="Basic and acidic residues" evidence="2">
    <location>
        <begin position="147"/>
        <end position="157"/>
    </location>
</feature>
<dbReference type="InterPro" id="IPR013783">
    <property type="entry name" value="Ig-like_fold"/>
</dbReference>
<keyword evidence="1" id="KW-0677">Repeat</keyword>
<dbReference type="InterPro" id="IPR003961">
    <property type="entry name" value="FN3_dom"/>
</dbReference>
<dbReference type="SMART" id="SM00060">
    <property type="entry name" value="FN3"/>
    <property type="match status" value="2"/>
</dbReference>